<dbReference type="GO" id="GO:0008514">
    <property type="term" value="F:organic anion transmembrane transporter activity"/>
    <property type="evidence" value="ECO:0007669"/>
    <property type="project" value="UniProtKB-ARBA"/>
</dbReference>
<name>A0A1X6XBA2_9MICO</name>
<evidence type="ECO:0000256" key="1">
    <source>
        <dbReference type="ARBA" id="ARBA00004141"/>
    </source>
</evidence>
<feature type="transmembrane region" description="Helical" evidence="8">
    <location>
        <begin position="95"/>
        <end position="115"/>
    </location>
</feature>
<organism evidence="9 10">
    <name type="scientific">Brevibacterium yomogidense</name>
    <dbReference type="NCBI Taxonomy" id="946573"/>
    <lineage>
        <taxon>Bacteria</taxon>
        <taxon>Bacillati</taxon>
        <taxon>Actinomycetota</taxon>
        <taxon>Actinomycetes</taxon>
        <taxon>Micrococcales</taxon>
        <taxon>Brevibacteriaceae</taxon>
        <taxon>Brevibacterium</taxon>
    </lineage>
</organism>
<sequence length="506" mass="52574">MTTTPPEALSHTIPAVQESGRTRSQNIGLITGPALAGIVLIAAPASLSGDGRAVAATALLMAVWWMTEALPLPATSLLPLVVFPTVGVAEIGDTAAPYAGSVIFLILGGVLLGLATQRWNLHKRIALLTVLAVGTKPDRIILGMMLASAFISMWVSNTATAVIMVPIAVSILTQIREGNPGTSTVKLAAAMLLGVAYSVTIGSMATLIGQPTMPMMRGYLEEAHGVELGFAEWMLIGVPFGIIMLFVAWVILTKVVFRSEVDVIPGGRDVILTQFRELGRVSTEERKIIGVFGGAIFCWLVVPFLADAAVIAEALPWIVNIDDTSVAIAAALLVLTLPASKQNRGPLLPWSSTKEVPWGVLLLIGSGMALSTQFTASGLSEWIGGSVSQLGGASPVILLVVAVVVLLALTELTSNVATAAAFLPVMGAVAVGAGMDPLLMTVAVTMAVSSAYMLPVATPSNSVAFASGEFSIRSMVKAGVWLNIISVCLVFGMLYTLVPLVLGVGL</sequence>
<dbReference type="GO" id="GO:1905039">
    <property type="term" value="P:carboxylic acid transmembrane transport"/>
    <property type="evidence" value="ECO:0007669"/>
    <property type="project" value="UniProtKB-ARBA"/>
</dbReference>
<evidence type="ECO:0000256" key="5">
    <source>
        <dbReference type="ARBA" id="ARBA00022989"/>
    </source>
</evidence>
<comment type="similarity">
    <text evidence="2">Belongs to the SLC13A/DASS transporter (TC 2.A.47) family. NADC subfamily.</text>
</comment>
<keyword evidence="10" id="KW-1185">Reference proteome</keyword>
<dbReference type="Proteomes" id="UP000196581">
    <property type="component" value="Unassembled WGS sequence"/>
</dbReference>
<dbReference type="EMBL" id="FWFF01000008">
    <property type="protein sequence ID" value="SLM96521.1"/>
    <property type="molecule type" value="Genomic_DNA"/>
</dbReference>
<dbReference type="PANTHER" id="PTHR10283">
    <property type="entry name" value="SOLUTE CARRIER FAMILY 13 MEMBER"/>
    <property type="match status" value="1"/>
</dbReference>
<evidence type="ECO:0000256" key="8">
    <source>
        <dbReference type="SAM" id="Phobius"/>
    </source>
</evidence>
<dbReference type="GO" id="GO:0005886">
    <property type="term" value="C:plasma membrane"/>
    <property type="evidence" value="ECO:0007669"/>
    <property type="project" value="TreeGrafter"/>
</dbReference>
<feature type="transmembrane region" description="Helical" evidence="8">
    <location>
        <begin position="59"/>
        <end position="83"/>
    </location>
</feature>
<proteinExistence type="inferred from homology"/>
<feature type="transmembrane region" description="Helical" evidence="8">
    <location>
        <begin position="187"/>
        <end position="210"/>
    </location>
</feature>
<feature type="transmembrane region" description="Helical" evidence="8">
    <location>
        <begin position="157"/>
        <end position="175"/>
    </location>
</feature>
<gene>
    <name evidence="9" type="ORF">FM105_05925</name>
</gene>
<keyword evidence="5 8" id="KW-1133">Transmembrane helix</keyword>
<evidence type="ECO:0000256" key="7">
    <source>
        <dbReference type="ARBA" id="ARBA00031174"/>
    </source>
</evidence>
<feature type="transmembrane region" description="Helical" evidence="8">
    <location>
        <begin position="27"/>
        <end position="47"/>
    </location>
</feature>
<dbReference type="NCBIfam" id="TIGR00785">
    <property type="entry name" value="dass"/>
    <property type="match status" value="1"/>
</dbReference>
<dbReference type="Pfam" id="PF00939">
    <property type="entry name" value="Na_sulph_symp"/>
    <property type="match status" value="1"/>
</dbReference>
<feature type="transmembrane region" description="Helical" evidence="8">
    <location>
        <begin position="288"/>
        <end position="311"/>
    </location>
</feature>
<comment type="subcellular location">
    <subcellularLocation>
        <location evidence="1">Membrane</location>
        <topology evidence="1">Multi-pass membrane protein</topology>
    </subcellularLocation>
</comment>
<feature type="transmembrane region" description="Helical" evidence="8">
    <location>
        <begin position="230"/>
        <end position="252"/>
    </location>
</feature>
<dbReference type="InterPro" id="IPR001898">
    <property type="entry name" value="SLC13A/DASS"/>
</dbReference>
<feature type="transmembrane region" description="Helical" evidence="8">
    <location>
        <begin position="478"/>
        <end position="502"/>
    </location>
</feature>
<keyword evidence="4 8" id="KW-0812">Transmembrane</keyword>
<feature type="transmembrane region" description="Helical" evidence="8">
    <location>
        <begin position="416"/>
        <end position="433"/>
    </location>
</feature>
<evidence type="ECO:0000313" key="9">
    <source>
        <dbReference type="EMBL" id="SLM96521.1"/>
    </source>
</evidence>
<feature type="transmembrane region" description="Helical" evidence="8">
    <location>
        <begin position="439"/>
        <end position="457"/>
    </location>
</feature>
<evidence type="ECO:0000256" key="6">
    <source>
        <dbReference type="ARBA" id="ARBA00023136"/>
    </source>
</evidence>
<feature type="transmembrane region" description="Helical" evidence="8">
    <location>
        <begin position="388"/>
        <end position="409"/>
    </location>
</feature>
<reference evidence="10" key="1">
    <citation type="submission" date="2017-02" db="EMBL/GenBank/DDBJ databases">
        <authorList>
            <person name="Dridi B."/>
        </authorList>
    </citation>
    <scope>NUCLEOTIDE SEQUENCE [LARGE SCALE GENOMIC DNA]</scope>
    <source>
        <strain evidence="10">B Co 03.10</strain>
    </source>
</reference>
<dbReference type="RefSeq" id="WP_087006151.1">
    <property type="nucleotide sequence ID" value="NZ_FWFF01000008.1"/>
</dbReference>
<evidence type="ECO:0000256" key="3">
    <source>
        <dbReference type="ARBA" id="ARBA00020150"/>
    </source>
</evidence>
<evidence type="ECO:0000256" key="4">
    <source>
        <dbReference type="ARBA" id="ARBA00022692"/>
    </source>
</evidence>
<keyword evidence="6 8" id="KW-0472">Membrane</keyword>
<accession>A0A1X6XBA2</accession>
<evidence type="ECO:0000313" key="10">
    <source>
        <dbReference type="Proteomes" id="UP000196581"/>
    </source>
</evidence>
<dbReference type="AlphaFoldDB" id="A0A1X6XBA2"/>
<protein>
    <recommendedName>
        <fullName evidence="3">Sodium-dependent dicarboxylate transporter SdcS</fullName>
    </recommendedName>
    <alternativeName>
        <fullName evidence="7">Na(+)/dicarboxylate symporter</fullName>
    </alternativeName>
</protein>
<evidence type="ECO:0000256" key="2">
    <source>
        <dbReference type="ARBA" id="ARBA00006772"/>
    </source>
</evidence>
<dbReference type="PANTHER" id="PTHR10283:SF82">
    <property type="entry name" value="SOLUTE CARRIER FAMILY 13 MEMBER 2"/>
    <property type="match status" value="1"/>
</dbReference>
<feature type="transmembrane region" description="Helical" evidence="8">
    <location>
        <begin position="317"/>
        <end position="337"/>
    </location>
</feature>